<protein>
    <submittedName>
        <fullName evidence="2">Uncharacterized protein</fullName>
    </submittedName>
</protein>
<evidence type="ECO:0000256" key="1">
    <source>
        <dbReference type="SAM" id="MobiDB-lite"/>
    </source>
</evidence>
<name>A0AAV8QU91_ENSVE</name>
<dbReference type="AlphaFoldDB" id="A0AAV8QU91"/>
<reference evidence="2 3" key="1">
    <citation type="submission" date="2022-12" db="EMBL/GenBank/DDBJ databases">
        <title>Chromosome-scale assembly of the Ensete ventricosum genome.</title>
        <authorList>
            <person name="Dussert Y."/>
            <person name="Stocks J."/>
            <person name="Wendawek A."/>
            <person name="Woldeyes F."/>
            <person name="Nichols R.A."/>
            <person name="Borrell J.S."/>
        </authorList>
    </citation>
    <scope>NUCLEOTIDE SEQUENCE [LARGE SCALE GENOMIC DNA]</scope>
    <source>
        <strain evidence="3">cv. Maze</strain>
        <tissue evidence="2">Seeds</tissue>
    </source>
</reference>
<accession>A0AAV8QU91</accession>
<evidence type="ECO:0000313" key="2">
    <source>
        <dbReference type="EMBL" id="KAJ8484118.1"/>
    </source>
</evidence>
<dbReference type="EMBL" id="JAQQAF010000005">
    <property type="protein sequence ID" value="KAJ8484118.1"/>
    <property type="molecule type" value="Genomic_DNA"/>
</dbReference>
<organism evidence="2 3">
    <name type="scientific">Ensete ventricosum</name>
    <name type="common">Abyssinian banana</name>
    <name type="synonym">Musa ensete</name>
    <dbReference type="NCBI Taxonomy" id="4639"/>
    <lineage>
        <taxon>Eukaryota</taxon>
        <taxon>Viridiplantae</taxon>
        <taxon>Streptophyta</taxon>
        <taxon>Embryophyta</taxon>
        <taxon>Tracheophyta</taxon>
        <taxon>Spermatophyta</taxon>
        <taxon>Magnoliopsida</taxon>
        <taxon>Liliopsida</taxon>
        <taxon>Zingiberales</taxon>
        <taxon>Musaceae</taxon>
        <taxon>Ensete</taxon>
    </lineage>
</organism>
<dbReference type="Proteomes" id="UP001222027">
    <property type="component" value="Unassembled WGS sequence"/>
</dbReference>
<sequence>MVMHRATKETPFSDSHAEWVLRANQMEGTTTLQLSSASVVIKLNYNVMLFLDGRFVEEPPCPYRTFLFTLDEFLHQDSRSRRQLVPFCNDPIETTFTSGNKIEMFMDVLLTHFSSDEEPSLDIEGVDEDGDFGGNKCSEGVGRGEV</sequence>
<proteinExistence type="predicted"/>
<comment type="caution">
    <text evidence="2">The sequence shown here is derived from an EMBL/GenBank/DDBJ whole genome shotgun (WGS) entry which is preliminary data.</text>
</comment>
<keyword evidence="3" id="KW-1185">Reference proteome</keyword>
<evidence type="ECO:0000313" key="3">
    <source>
        <dbReference type="Proteomes" id="UP001222027"/>
    </source>
</evidence>
<feature type="region of interest" description="Disordered" evidence="1">
    <location>
        <begin position="123"/>
        <end position="146"/>
    </location>
</feature>
<gene>
    <name evidence="2" type="ORF">OPV22_016603</name>
</gene>